<feature type="transmembrane region" description="Helical" evidence="1">
    <location>
        <begin position="6"/>
        <end position="25"/>
    </location>
</feature>
<protein>
    <submittedName>
        <fullName evidence="2">Uncharacterized protein</fullName>
    </submittedName>
</protein>
<gene>
    <name evidence="2" type="ORF">ARMOST_14987</name>
</gene>
<organism evidence="2 3">
    <name type="scientific">Armillaria ostoyae</name>
    <name type="common">Armillaria root rot fungus</name>
    <dbReference type="NCBI Taxonomy" id="47428"/>
    <lineage>
        <taxon>Eukaryota</taxon>
        <taxon>Fungi</taxon>
        <taxon>Dikarya</taxon>
        <taxon>Basidiomycota</taxon>
        <taxon>Agaricomycotina</taxon>
        <taxon>Agaricomycetes</taxon>
        <taxon>Agaricomycetidae</taxon>
        <taxon>Agaricales</taxon>
        <taxon>Marasmiineae</taxon>
        <taxon>Physalacriaceae</taxon>
        <taxon>Armillaria</taxon>
    </lineage>
</organism>
<keyword evidence="1" id="KW-1133">Transmembrane helix</keyword>
<evidence type="ECO:0000313" key="3">
    <source>
        <dbReference type="Proteomes" id="UP000219338"/>
    </source>
</evidence>
<name>A0A284RS41_ARMOS</name>
<proteinExistence type="predicted"/>
<evidence type="ECO:0000256" key="1">
    <source>
        <dbReference type="SAM" id="Phobius"/>
    </source>
</evidence>
<keyword evidence="1" id="KW-0472">Membrane</keyword>
<sequence length="102" mass="11314">MPAKWIYIIAASLTTSLGTVCLQTASTSQWYLLRHTHENLTSPFFIAFSSWALWLAPSGFATDDEDLPWRGDTCGELATSTSPDPYSPVVIRTREDDSMLPS</sequence>
<dbReference type="EMBL" id="FUEG01000014">
    <property type="protein sequence ID" value="SJL11582.1"/>
    <property type="molecule type" value="Genomic_DNA"/>
</dbReference>
<dbReference type="Proteomes" id="UP000219338">
    <property type="component" value="Unassembled WGS sequence"/>
</dbReference>
<keyword evidence="3" id="KW-1185">Reference proteome</keyword>
<evidence type="ECO:0000313" key="2">
    <source>
        <dbReference type="EMBL" id="SJL11582.1"/>
    </source>
</evidence>
<reference evidence="3" key="1">
    <citation type="journal article" date="2017" name="Nat. Ecol. Evol.">
        <title>Genome expansion and lineage-specific genetic innovations in the forest pathogenic fungi Armillaria.</title>
        <authorList>
            <person name="Sipos G."/>
            <person name="Prasanna A.N."/>
            <person name="Walter M.C."/>
            <person name="O'Connor E."/>
            <person name="Balint B."/>
            <person name="Krizsan K."/>
            <person name="Kiss B."/>
            <person name="Hess J."/>
            <person name="Varga T."/>
            <person name="Slot J."/>
            <person name="Riley R."/>
            <person name="Boka B."/>
            <person name="Rigling D."/>
            <person name="Barry K."/>
            <person name="Lee J."/>
            <person name="Mihaltcheva S."/>
            <person name="LaButti K."/>
            <person name="Lipzen A."/>
            <person name="Waldron R."/>
            <person name="Moloney N.M."/>
            <person name="Sperisen C."/>
            <person name="Kredics L."/>
            <person name="Vagvoelgyi C."/>
            <person name="Patrignani A."/>
            <person name="Fitzpatrick D."/>
            <person name="Nagy I."/>
            <person name="Doyle S."/>
            <person name="Anderson J.B."/>
            <person name="Grigoriev I.V."/>
            <person name="Gueldener U."/>
            <person name="Muensterkoetter M."/>
            <person name="Nagy L.G."/>
        </authorList>
    </citation>
    <scope>NUCLEOTIDE SEQUENCE [LARGE SCALE GENOMIC DNA]</scope>
    <source>
        <strain evidence="3">C18/9</strain>
    </source>
</reference>
<dbReference type="AlphaFoldDB" id="A0A284RS41"/>
<accession>A0A284RS41</accession>
<keyword evidence="1" id="KW-0812">Transmembrane</keyword>